<dbReference type="Proteomes" id="UP001556692">
    <property type="component" value="Unassembled WGS sequence"/>
</dbReference>
<name>A0ABV3SSG3_9HYPH</name>
<dbReference type="InterPro" id="IPR027417">
    <property type="entry name" value="P-loop_NTPase"/>
</dbReference>
<accession>A0ABV3SSG3</accession>
<sequence length="175" mass="19795">MIARIFSDLGLDMGHHVTANTSEDKRIRTFAKDADLGGFESYCRDRDALADTWAFKVPAFRTRINEFSSVMRNPRFVITFRDILAVTVRNQIAIGVEFMDALRQAAKGYSTLVEQVSKVNCPILLISYEKSLQYPRETVSAIAEFCGVKLTTEEVIRLAERNIINGDPRYHGGQQ</sequence>
<dbReference type="RefSeq" id="WP_367957618.1">
    <property type="nucleotide sequence ID" value="NZ_JBDPGJ010000012.1"/>
</dbReference>
<evidence type="ECO:0000313" key="1">
    <source>
        <dbReference type="EMBL" id="MEX0409752.1"/>
    </source>
</evidence>
<comment type="caution">
    <text evidence="1">The sequence shown here is derived from an EMBL/GenBank/DDBJ whole genome shotgun (WGS) entry which is preliminary data.</text>
</comment>
<dbReference type="SUPFAM" id="SSF52540">
    <property type="entry name" value="P-loop containing nucleoside triphosphate hydrolases"/>
    <property type="match status" value="1"/>
</dbReference>
<gene>
    <name evidence="1" type="ORF">ABGN05_29380</name>
</gene>
<keyword evidence="2" id="KW-1185">Reference proteome</keyword>
<reference evidence="1 2" key="1">
    <citation type="submission" date="2024-05" db="EMBL/GenBank/DDBJ databases">
        <authorList>
            <person name="Jiang F."/>
        </authorList>
    </citation>
    <scope>NUCLEOTIDE SEQUENCE [LARGE SCALE GENOMIC DNA]</scope>
    <source>
        <strain evidence="1 2">LZ166</strain>
    </source>
</reference>
<dbReference type="Pfam" id="PF13469">
    <property type="entry name" value="Sulfotransfer_3"/>
    <property type="match status" value="1"/>
</dbReference>
<dbReference type="EMBL" id="JBDPGJ010000012">
    <property type="protein sequence ID" value="MEX0409752.1"/>
    <property type="molecule type" value="Genomic_DNA"/>
</dbReference>
<dbReference type="Gene3D" id="3.40.50.300">
    <property type="entry name" value="P-loop containing nucleotide triphosphate hydrolases"/>
    <property type="match status" value="1"/>
</dbReference>
<organism evidence="1 2">
    <name type="scientific">Aquibium pacificus</name>
    <dbReference type="NCBI Taxonomy" id="3153579"/>
    <lineage>
        <taxon>Bacteria</taxon>
        <taxon>Pseudomonadati</taxon>
        <taxon>Pseudomonadota</taxon>
        <taxon>Alphaproteobacteria</taxon>
        <taxon>Hyphomicrobiales</taxon>
        <taxon>Phyllobacteriaceae</taxon>
        <taxon>Aquibium</taxon>
    </lineage>
</organism>
<protein>
    <submittedName>
        <fullName evidence="1">Sulfotransferase</fullName>
    </submittedName>
</protein>
<proteinExistence type="predicted"/>
<evidence type="ECO:0000313" key="2">
    <source>
        <dbReference type="Proteomes" id="UP001556692"/>
    </source>
</evidence>